<dbReference type="EMBL" id="KB097710">
    <property type="protein sequence ID" value="ESN91212.1"/>
    <property type="molecule type" value="Genomic_DNA"/>
</dbReference>
<dbReference type="CTD" id="20208411"/>
<reference evidence="1 3" key="2">
    <citation type="journal article" date="2013" name="Nature">
        <title>Insights into bilaterian evolution from three spiralian genomes.</title>
        <authorList>
            <person name="Simakov O."/>
            <person name="Marletaz F."/>
            <person name="Cho S.J."/>
            <person name="Edsinger-Gonzales E."/>
            <person name="Havlak P."/>
            <person name="Hellsten U."/>
            <person name="Kuo D.H."/>
            <person name="Larsson T."/>
            <person name="Lv J."/>
            <person name="Arendt D."/>
            <person name="Savage R."/>
            <person name="Osoegawa K."/>
            <person name="de Jong P."/>
            <person name="Grimwood J."/>
            <person name="Chapman J.A."/>
            <person name="Shapiro H."/>
            <person name="Aerts A."/>
            <person name="Otillar R.P."/>
            <person name="Terry A.Y."/>
            <person name="Boore J.L."/>
            <person name="Grigoriev I.V."/>
            <person name="Lindberg D.R."/>
            <person name="Seaver E.C."/>
            <person name="Weisblat D.A."/>
            <person name="Putnam N.H."/>
            <person name="Rokhsar D.S."/>
        </authorList>
    </citation>
    <scope>NUCLEOTIDE SEQUENCE</scope>
</reference>
<dbReference type="Gene3D" id="2.60.120.260">
    <property type="entry name" value="Galactose-binding domain-like"/>
    <property type="match status" value="2"/>
</dbReference>
<dbReference type="EnsemblMetazoa" id="HelroT182184">
    <property type="protein sequence ID" value="HelroP182184"/>
    <property type="gene ID" value="HelroG182184"/>
</dbReference>
<dbReference type="Proteomes" id="UP000015101">
    <property type="component" value="Unassembled WGS sequence"/>
</dbReference>
<dbReference type="GeneID" id="20208411"/>
<evidence type="ECO:0000313" key="1">
    <source>
        <dbReference type="EMBL" id="ESN91212.1"/>
    </source>
</evidence>
<evidence type="ECO:0000313" key="3">
    <source>
        <dbReference type="Proteomes" id="UP000015101"/>
    </source>
</evidence>
<dbReference type="HOGENOM" id="CLU_038742_1_0_1"/>
<dbReference type="RefSeq" id="XP_009030731.1">
    <property type="nucleotide sequence ID" value="XM_009032483.1"/>
</dbReference>
<reference evidence="3" key="1">
    <citation type="submission" date="2012-12" db="EMBL/GenBank/DDBJ databases">
        <authorList>
            <person name="Hellsten U."/>
            <person name="Grimwood J."/>
            <person name="Chapman J.A."/>
            <person name="Shapiro H."/>
            <person name="Aerts A."/>
            <person name="Otillar R.P."/>
            <person name="Terry A.Y."/>
            <person name="Boore J.L."/>
            <person name="Simakov O."/>
            <person name="Marletaz F."/>
            <person name="Cho S.-J."/>
            <person name="Edsinger-Gonzales E."/>
            <person name="Havlak P."/>
            <person name="Kuo D.-H."/>
            <person name="Larsson T."/>
            <person name="Lv J."/>
            <person name="Arendt D."/>
            <person name="Savage R."/>
            <person name="Osoegawa K."/>
            <person name="de Jong P."/>
            <person name="Lindberg D.R."/>
            <person name="Seaver E.C."/>
            <person name="Weisblat D.A."/>
            <person name="Putnam N.H."/>
            <person name="Grigoriev I.V."/>
            <person name="Rokhsar D.S."/>
        </authorList>
    </citation>
    <scope>NUCLEOTIDE SEQUENCE</scope>
</reference>
<dbReference type="InParanoid" id="T1FHW2"/>
<name>T1FHW2_HELRO</name>
<dbReference type="InterPro" id="IPR051941">
    <property type="entry name" value="BG_Antigen-Binding_Lectin"/>
</dbReference>
<dbReference type="PANTHER" id="PTHR45713:SF6">
    <property type="entry name" value="F5_8 TYPE C DOMAIN-CONTAINING PROTEIN"/>
    <property type="match status" value="1"/>
</dbReference>
<dbReference type="InterPro" id="IPR008979">
    <property type="entry name" value="Galactose-bd-like_sf"/>
</dbReference>
<keyword evidence="3" id="KW-1185">Reference proteome</keyword>
<accession>T1FHW2</accession>
<dbReference type="AlphaFoldDB" id="T1FHW2"/>
<protein>
    <recommendedName>
        <fullName evidence="4">Apple domain-containing protein</fullName>
    </recommendedName>
</protein>
<evidence type="ECO:0008006" key="4">
    <source>
        <dbReference type="Google" id="ProtNLM"/>
    </source>
</evidence>
<dbReference type="SUPFAM" id="SSF57414">
    <property type="entry name" value="Hairpin loop containing domain-like"/>
    <property type="match status" value="1"/>
</dbReference>
<dbReference type="EMBL" id="AMQM01008010">
    <property type="status" value="NOT_ANNOTATED_CDS"/>
    <property type="molecule type" value="Genomic_DNA"/>
</dbReference>
<proteinExistence type="predicted"/>
<dbReference type="KEGG" id="hro:HELRODRAFT_182184"/>
<dbReference type="SUPFAM" id="SSF49785">
    <property type="entry name" value="Galactose-binding domain-like"/>
    <property type="match status" value="2"/>
</dbReference>
<reference evidence="2" key="3">
    <citation type="submission" date="2015-06" db="UniProtKB">
        <authorList>
            <consortium name="EnsemblMetazoa"/>
        </authorList>
    </citation>
    <scope>IDENTIFICATION</scope>
</reference>
<evidence type="ECO:0000313" key="2">
    <source>
        <dbReference type="EnsemblMetazoa" id="HelroP182184"/>
    </source>
</evidence>
<sequence>MGNDGNYNQSALCYFYVMTGDPTHGENWWMVDLVEKFFIDRVVVYSTAAYSDHLSQFIIGLSNLFTPVKRNFYEICDQYLLSVVTISSFEVRCYANLPEFKVVVLQQPYNGPGTLSFAEVEVYASRNPNSKLWYRQTNYRMLKPAALKKTPSPLLECLIQCVTQNCNTINYNRKLKTNIALHKNATTDVYYGDLDCNGPWHATDGSYDNNRINCYCYFGGGWGLTAWLMVDLEEEFNIDSITLYTENIYWYKMHQFITGGSNNKTTVRGSYYICNQYEFELTRPSVCPVKCNANIPAVRYVIVQQRKDMTLHLNACELEIYAAKVNSSKLWNKQSDRRLVKWTPYTYNRTSAHLCLINCIQLNCDSVNYNNLTNACEIFQHPFGYYEGNLPTFAKSWDYWQLFYA</sequence>
<gene>
    <name evidence="2" type="primary">20208411</name>
    <name evidence="1" type="ORF">HELRODRAFT_182184</name>
</gene>
<dbReference type="PANTHER" id="PTHR45713">
    <property type="entry name" value="FTP DOMAIN-CONTAINING PROTEIN"/>
    <property type="match status" value="1"/>
</dbReference>
<organism evidence="2 3">
    <name type="scientific">Helobdella robusta</name>
    <name type="common">Californian leech</name>
    <dbReference type="NCBI Taxonomy" id="6412"/>
    <lineage>
        <taxon>Eukaryota</taxon>
        <taxon>Metazoa</taxon>
        <taxon>Spiralia</taxon>
        <taxon>Lophotrochozoa</taxon>
        <taxon>Annelida</taxon>
        <taxon>Clitellata</taxon>
        <taxon>Hirudinea</taxon>
        <taxon>Rhynchobdellida</taxon>
        <taxon>Glossiphoniidae</taxon>
        <taxon>Helobdella</taxon>
    </lineage>
</organism>
<dbReference type="OrthoDB" id="6102375at2759"/>